<dbReference type="Proteomes" id="UP000324632">
    <property type="component" value="Chromosome 12"/>
</dbReference>
<sequence length="1158" mass="128987">MPKWGKYKKSYRKEWESDQSLKTWITLVVGDDTKAFCKYCQSEIRAQLNDLKEHANTKKHKSRCAPSIKTFTVSAGAAGQCPIKDDQKRREIRIAAYIACHSSINAVDGLSDILKEEMGTFQMHRTKCTAIIKSVLAPHFREQLVEDIGESPYSLYLDESTDISVNRLLCICVKYHSKKHSKFNGLQIKNMMGIATDGASVMVGKNHSVFTLLKQIQPNLQLIRCVCHSLDIVANKAMQLLPSNIEYMVRETYNWFAHSAKRQYEYKNIYETINNGGCPLKLISPSCTRWLVMADCINRIVDQKDALTLHFNKASSTEHCYTARLLKEMYNDKTNLLYMYFLQPVLMEIKAVNKCFQLETGNSLGVFRDLERLYMTTVRRILKPIVLRNHKQLRELDLTQSGIFLSPLDADLGTTFMDKLEESRLAPDMKERISSRCMDFLKELVKQYQLRLPASMEILSKLELFCPKSVMSTINRPGVKDLPADLFSCPIGTLETQWRNVATANFSDDQDIDKFWLEVEAFKDAGGHKCFQELAQGKGLRVRKSCTYTADVLCEPQEGFYCIDKNKYTCTLAVKHIECRPGQYIKQAGTAYTDTTCANCSDGFYSNGTLLGCQPHSKCNIKGLIEIKAGTTSTDVECGKSSPVGLVIGVTFGVLLMAVFIVLLIYWIRRRKNKLLYILLAYGNTCGLSEYKSSKGECCPMCNIGKGLYIQSKCTTLQNSICDVVDGYHCMDFTNSECQHALKHSECKPGQETKTPGHPSQACAHVADKVRISSTFSTAFCEDYPCTRPVHSLSDVKAALSSCTSQKTCASKNEITTEAGNYIKDATCTAQKRVRYGAIAAASVFIAILSMSMIYCKGLPMKKLKLPIARQGVKVKKVCTRSSNTVCGPLEGFYYIEKNKGSCTLAVKHSTCSPGKYIKQADNIHRCEALGLTETQPGTHSSDAECGNSSTMTAIITSSIIVTLILLVSISVIAYVWKKKNSSSVLRRAPRRDWTPEGPGMALRDVRLVERVDGDGVGEGGRGTTGGGGALEGPRSMAAAILSRLEEMRPRGRSNIAIRSRRPFTLCRIPDSTRSSKIRCVAKNEIENAGSSIKDVTCIQQKRGRYGCIAAVSAAIILVAIIYCLGSLIKQPISSEYMEDSPEWNLCFGDFSFKTGDY</sequence>
<accession>A0A5A9NWC1</accession>
<dbReference type="PANTHER" id="PTHR46838:SF1">
    <property type="entry name" value="TUMOR NECROSIS FACTOR RECEPTOR SUPERFAMILY MEMBER 14"/>
    <property type="match status" value="1"/>
</dbReference>
<comment type="caution">
    <text evidence="3">The sequence shown here is derived from an EMBL/GenBank/DDBJ whole genome shotgun (WGS) entry which is preliminary data.</text>
</comment>
<gene>
    <name evidence="3" type="ORF">E1301_Tti007255</name>
</gene>
<feature type="transmembrane region" description="Helical" evidence="1">
    <location>
        <begin position="834"/>
        <end position="855"/>
    </location>
</feature>
<keyword evidence="1" id="KW-1133">Transmembrane helix</keyword>
<protein>
    <submittedName>
        <fullName evidence="3">Tumor necrosis factor receptor superfamily member 3</fullName>
    </submittedName>
</protein>
<dbReference type="GO" id="GO:0050830">
    <property type="term" value="P:defense response to Gram-positive bacterium"/>
    <property type="evidence" value="ECO:0007669"/>
    <property type="project" value="TreeGrafter"/>
</dbReference>
<evidence type="ECO:0000313" key="4">
    <source>
        <dbReference type="Proteomes" id="UP000324632"/>
    </source>
</evidence>
<dbReference type="GO" id="GO:0050829">
    <property type="term" value="P:defense response to Gram-negative bacterium"/>
    <property type="evidence" value="ECO:0007669"/>
    <property type="project" value="TreeGrafter"/>
</dbReference>
<proteinExistence type="predicted"/>
<keyword evidence="3" id="KW-0675">Receptor</keyword>
<dbReference type="InterPro" id="IPR012337">
    <property type="entry name" value="RNaseH-like_sf"/>
</dbReference>
<feature type="transmembrane region" description="Helical" evidence="1">
    <location>
        <begin position="644"/>
        <end position="668"/>
    </location>
</feature>
<organism evidence="3 4">
    <name type="scientific">Triplophysa tibetana</name>
    <dbReference type="NCBI Taxonomy" id="1572043"/>
    <lineage>
        <taxon>Eukaryota</taxon>
        <taxon>Metazoa</taxon>
        <taxon>Chordata</taxon>
        <taxon>Craniata</taxon>
        <taxon>Vertebrata</taxon>
        <taxon>Euteleostomi</taxon>
        <taxon>Actinopterygii</taxon>
        <taxon>Neopterygii</taxon>
        <taxon>Teleostei</taxon>
        <taxon>Ostariophysi</taxon>
        <taxon>Cypriniformes</taxon>
        <taxon>Nemacheilidae</taxon>
        <taxon>Triplophysa</taxon>
    </lineage>
</organism>
<dbReference type="AlphaFoldDB" id="A0A5A9NWC1"/>
<dbReference type="GO" id="GO:0002720">
    <property type="term" value="P:positive regulation of cytokine production involved in immune response"/>
    <property type="evidence" value="ECO:0007669"/>
    <property type="project" value="TreeGrafter"/>
</dbReference>
<evidence type="ECO:0000256" key="1">
    <source>
        <dbReference type="SAM" id="Phobius"/>
    </source>
</evidence>
<feature type="transmembrane region" description="Helical" evidence="1">
    <location>
        <begin position="1109"/>
        <end position="1129"/>
    </location>
</feature>
<dbReference type="PROSITE" id="PS00652">
    <property type="entry name" value="TNFR_NGFR_1"/>
    <property type="match status" value="1"/>
</dbReference>
<dbReference type="SUPFAM" id="SSF53098">
    <property type="entry name" value="Ribonuclease H-like"/>
    <property type="match status" value="1"/>
</dbReference>
<dbReference type="EMBL" id="SOYY01000012">
    <property type="protein sequence ID" value="KAA0714102.1"/>
    <property type="molecule type" value="Genomic_DNA"/>
</dbReference>
<dbReference type="InterPro" id="IPR001368">
    <property type="entry name" value="TNFR/NGFR_Cys_rich_reg"/>
</dbReference>
<dbReference type="SMART" id="SM00208">
    <property type="entry name" value="TNFR"/>
    <property type="match status" value="4"/>
</dbReference>
<keyword evidence="1" id="KW-0472">Membrane</keyword>
<dbReference type="CDD" id="cd12087">
    <property type="entry name" value="TM_EGFR-like"/>
    <property type="match status" value="1"/>
</dbReference>
<dbReference type="PANTHER" id="PTHR46838">
    <property type="entry name" value="TUMOR NECROSIS FACTOR RECEPTOR SUPERFAMILY MEMBER 14"/>
    <property type="match status" value="1"/>
</dbReference>
<reference evidence="3 4" key="1">
    <citation type="journal article" date="2019" name="Mol. Ecol. Resour.">
        <title>Chromosome-level genome assembly of Triplophysa tibetana, a fish adapted to the harsh high-altitude environment of the Tibetan Plateau.</title>
        <authorList>
            <person name="Yang X."/>
            <person name="Liu H."/>
            <person name="Ma Z."/>
            <person name="Zou Y."/>
            <person name="Zou M."/>
            <person name="Mao Y."/>
            <person name="Li X."/>
            <person name="Wang H."/>
            <person name="Chen T."/>
            <person name="Wang W."/>
            <person name="Yang R."/>
        </authorList>
    </citation>
    <scope>NUCLEOTIDE SEQUENCE [LARGE SCALE GENOMIC DNA]</scope>
    <source>
        <strain evidence="3">TTIB1903HZAU</strain>
        <tissue evidence="3">Muscle</tissue>
    </source>
</reference>
<keyword evidence="4" id="KW-1185">Reference proteome</keyword>
<feature type="domain" description="TNFR-Cys" evidence="2">
    <location>
        <begin position="686"/>
        <end position="722"/>
    </location>
</feature>
<dbReference type="GO" id="GO:0009897">
    <property type="term" value="C:external side of plasma membrane"/>
    <property type="evidence" value="ECO:0007669"/>
    <property type="project" value="TreeGrafter"/>
</dbReference>
<name>A0A5A9NWC1_9TELE</name>
<dbReference type="Gene3D" id="2.10.50.10">
    <property type="entry name" value="Tumor Necrosis Factor Receptor, subunit A, domain 2"/>
    <property type="match status" value="4"/>
</dbReference>
<evidence type="ECO:0000313" key="3">
    <source>
        <dbReference type="EMBL" id="KAA0714102.1"/>
    </source>
</evidence>
<evidence type="ECO:0000259" key="2">
    <source>
        <dbReference type="PROSITE" id="PS00652"/>
    </source>
</evidence>
<dbReference type="SUPFAM" id="SSF57586">
    <property type="entry name" value="TNF receptor-like"/>
    <property type="match status" value="1"/>
</dbReference>
<dbReference type="GO" id="GO:0046642">
    <property type="term" value="P:negative regulation of alpha-beta T cell proliferation"/>
    <property type="evidence" value="ECO:0007669"/>
    <property type="project" value="TreeGrafter"/>
</dbReference>
<feature type="transmembrane region" description="Helical" evidence="1">
    <location>
        <begin position="955"/>
        <end position="977"/>
    </location>
</feature>
<keyword evidence="1" id="KW-0812">Transmembrane</keyword>
<dbReference type="GO" id="GO:2000406">
    <property type="term" value="P:positive regulation of T cell migration"/>
    <property type="evidence" value="ECO:0007669"/>
    <property type="project" value="TreeGrafter"/>
</dbReference>